<feature type="compositionally biased region" description="Pro residues" evidence="1">
    <location>
        <begin position="904"/>
        <end position="913"/>
    </location>
</feature>
<keyword evidence="4" id="KW-1185">Reference proteome</keyword>
<dbReference type="InterPro" id="IPR008266">
    <property type="entry name" value="Tyr_kinase_AS"/>
</dbReference>
<feature type="compositionally biased region" description="Low complexity" evidence="1">
    <location>
        <begin position="892"/>
        <end position="903"/>
    </location>
</feature>
<proteinExistence type="predicted"/>
<dbReference type="PROSITE" id="PS00109">
    <property type="entry name" value="PROTEIN_KINASE_TYR"/>
    <property type="match status" value="1"/>
</dbReference>
<reference evidence="3" key="1">
    <citation type="submission" date="2021-10" db="EMBL/GenBank/DDBJ databases">
        <title>De novo Genome Assembly of Clathrus columnatus (Basidiomycota, Fungi) Using Illumina and Nanopore Sequence Data.</title>
        <authorList>
            <person name="Ogiso-Tanaka E."/>
            <person name="Itagaki H."/>
            <person name="Hosoya T."/>
            <person name="Hosaka K."/>
        </authorList>
    </citation>
    <scope>NUCLEOTIDE SEQUENCE</scope>
    <source>
        <strain evidence="3">MO-923</strain>
    </source>
</reference>
<dbReference type="PANTHER" id="PTHR38248:SF2">
    <property type="entry name" value="FUNK1 11"/>
    <property type="match status" value="1"/>
</dbReference>
<dbReference type="Pfam" id="PF17667">
    <property type="entry name" value="Pkinase_fungal"/>
    <property type="match status" value="2"/>
</dbReference>
<evidence type="ECO:0000256" key="1">
    <source>
        <dbReference type="SAM" id="MobiDB-lite"/>
    </source>
</evidence>
<evidence type="ECO:0000313" key="3">
    <source>
        <dbReference type="EMBL" id="GJJ05831.1"/>
    </source>
</evidence>
<dbReference type="InterPro" id="IPR040976">
    <property type="entry name" value="Pkinase_fungal"/>
</dbReference>
<dbReference type="PANTHER" id="PTHR38248">
    <property type="entry name" value="FUNK1 6"/>
    <property type="match status" value="1"/>
</dbReference>
<accession>A0AAV4ZYP2</accession>
<dbReference type="GO" id="GO:0004672">
    <property type="term" value="F:protein kinase activity"/>
    <property type="evidence" value="ECO:0007669"/>
    <property type="project" value="InterPro"/>
</dbReference>
<feature type="region of interest" description="Disordered" evidence="1">
    <location>
        <begin position="891"/>
        <end position="921"/>
    </location>
</feature>
<organism evidence="3 4">
    <name type="scientific">Clathrus columnatus</name>
    <dbReference type="NCBI Taxonomy" id="1419009"/>
    <lineage>
        <taxon>Eukaryota</taxon>
        <taxon>Fungi</taxon>
        <taxon>Dikarya</taxon>
        <taxon>Basidiomycota</taxon>
        <taxon>Agaricomycotina</taxon>
        <taxon>Agaricomycetes</taxon>
        <taxon>Phallomycetidae</taxon>
        <taxon>Phallales</taxon>
        <taxon>Clathraceae</taxon>
        <taxon>Clathrus</taxon>
    </lineage>
</organism>
<gene>
    <name evidence="3" type="ORF">Clacol_000018</name>
</gene>
<evidence type="ECO:0000313" key="4">
    <source>
        <dbReference type="Proteomes" id="UP001050691"/>
    </source>
</evidence>
<name>A0AAV4ZYP2_9AGAM</name>
<comment type="caution">
    <text evidence="3">The sequence shown here is derived from an EMBL/GenBank/DDBJ whole genome shotgun (WGS) entry which is preliminary data.</text>
</comment>
<dbReference type="EMBL" id="BPWL01000001">
    <property type="protein sequence ID" value="GJJ05831.1"/>
    <property type="molecule type" value="Genomic_DNA"/>
</dbReference>
<sequence>MTTQSQDSPFRRSSTQVTASAAPTRAAKVMEAVKRDINQNVLLVHPDLFIYRLLLRYIANINIDKVVTEVMAKFYDQKAKRWKNFPKNVTTNEETFYPEFIELTSDINTKANELTNVAANRAFGSWVDCHSKTPNANADFVAEIRPDCAYVSNAGVVTGAITTYTDRKRSQSRSEGRSVGKEPKIWWRQMVLAVEVKKVDDKLYLGAFPQLCGYIRQMFRQQLDRRFAFGITISFNQIALWLCDRSGGMGMCKPYDIHKEPEKFVRMICAIALLPSHRIGWDPTLKLYSDALRSFAPSYEIRAALRSKSEIKSGPETTSKTNDDVSNSSWLLTVVDDRETVTKTHEIILAKRPFVIRSAEGMNGRAVQVHQGYPLADDNKTRRCPLVVKTSWQPVEKTHHNRFHEERMYSKVPKLKNRVVAASVVKAGHGLDVSDNTPVSTFNFIRQNLHNEADFHAGAEMNGNVQKLSMYRNMQNADLNEDDKKRIDEMKETMAFMVFDESGITKDHCYFAEEDSLITDRVQTRLILNVWGWPIKFFKDLKELLTVIRDAVEDHQTMFKSGVLHRDVSAENIIIRPALPSLDLPLRELVTKTSGVLIDLDHAKDTDAWKDPKVIADVIREDIQYIGLRLGIKEDAVLHAWKFLPDLAGTSSYCKDAIKLNVLESIPNGKWSPKNLGWRTMEKVPDFGGHVPSANERTGTVPFISHQLMGEREGIVHHAIHDMESFWWILINLCLTKESGGGRRREDRPKPLTTLVENLFDASDDRIANRKAAYFDRVRGSAIFENLLEVFPEYFETLKPMLRRWREVLVLGYTYQAYEYHLVHEYVLAIIDDTLTKLAKLPEDDPSSEIEKHLKQRDVAYAYICNIEHPNGVTPPEPIVVPPAGLSPVRNQAIAQASSSQSIPEPPSSPSPLPAHKKRKT</sequence>
<evidence type="ECO:0000259" key="2">
    <source>
        <dbReference type="Pfam" id="PF17667"/>
    </source>
</evidence>
<protein>
    <recommendedName>
        <fullName evidence="2">Fungal-type protein kinase domain-containing protein</fullName>
    </recommendedName>
</protein>
<dbReference type="AlphaFoldDB" id="A0AAV4ZYP2"/>
<feature type="domain" description="Fungal-type protein kinase" evidence="2">
    <location>
        <begin position="693"/>
        <end position="734"/>
    </location>
</feature>
<feature type="domain" description="Fungal-type protein kinase" evidence="2">
    <location>
        <begin position="181"/>
        <end position="608"/>
    </location>
</feature>
<dbReference type="Proteomes" id="UP001050691">
    <property type="component" value="Unassembled WGS sequence"/>
</dbReference>